<accession>E7C375</accession>
<sequence length="98" mass="10675">MIKKPRDRSAGLFVFNAWQCPTFTWGDPTLSSALCVFTSEFGMGSGGTRTLWPPGKLAAWMNNHPDELGSDKDGATEVPAYQSSWVLYDQASRAISTG</sequence>
<organism evidence="1">
    <name type="scientific">uncultured gamma proteobacterium HF0130_26L16</name>
    <dbReference type="NCBI Taxonomy" id="723569"/>
    <lineage>
        <taxon>Bacteria</taxon>
        <taxon>Pseudomonadati</taxon>
        <taxon>Pseudomonadota</taxon>
        <taxon>Gammaproteobacteria</taxon>
        <taxon>environmental samples</taxon>
    </lineage>
</organism>
<proteinExistence type="predicted"/>
<dbReference type="EMBL" id="GU567969">
    <property type="protein sequence ID" value="ADI21899.1"/>
    <property type="molecule type" value="Genomic_DNA"/>
</dbReference>
<protein>
    <submittedName>
        <fullName evidence="1">Uncharacterized protein</fullName>
    </submittedName>
</protein>
<name>E7C375_9GAMM</name>
<reference evidence="1" key="1">
    <citation type="submission" date="2010-01" db="EMBL/GenBank/DDBJ databases">
        <title>Genome fragments of uncultured bacteria from the North Pacific subtropical Gyre.</title>
        <authorList>
            <person name="Pham V.D."/>
            <person name="Delong E.F."/>
        </authorList>
    </citation>
    <scope>NUCLEOTIDE SEQUENCE</scope>
</reference>
<evidence type="ECO:0000313" key="1">
    <source>
        <dbReference type="EMBL" id="ADI21899.1"/>
    </source>
</evidence>
<dbReference type="AlphaFoldDB" id="E7C375"/>